<dbReference type="EMBL" id="VKAC01000020">
    <property type="protein sequence ID" value="TXR51594.1"/>
    <property type="molecule type" value="Genomic_DNA"/>
</dbReference>
<dbReference type="Pfam" id="PF13581">
    <property type="entry name" value="HATPase_c_2"/>
    <property type="match status" value="1"/>
</dbReference>
<dbReference type="Proteomes" id="UP000321234">
    <property type="component" value="Unassembled WGS sequence"/>
</dbReference>
<feature type="compositionally biased region" description="Low complexity" evidence="2">
    <location>
        <begin position="9"/>
        <end position="18"/>
    </location>
</feature>
<dbReference type="InterPro" id="IPR003594">
    <property type="entry name" value="HATPase_dom"/>
</dbReference>
<keyword evidence="1" id="KW-0418">Kinase</keyword>
<keyword evidence="5" id="KW-1185">Reference proteome</keyword>
<name>A0A5C8Z2R3_9ACTN</name>
<keyword evidence="4" id="KW-0067">ATP-binding</keyword>
<feature type="domain" description="Histidine kinase/HSP90-like ATPase" evidence="3">
    <location>
        <begin position="83"/>
        <end position="187"/>
    </location>
</feature>
<dbReference type="GO" id="GO:0005524">
    <property type="term" value="F:ATP binding"/>
    <property type="evidence" value="ECO:0007669"/>
    <property type="project" value="UniProtKB-KW"/>
</dbReference>
<dbReference type="Gene3D" id="3.30.565.10">
    <property type="entry name" value="Histidine kinase-like ATPase, C-terminal domain"/>
    <property type="match status" value="1"/>
</dbReference>
<sequence>MTVELAVELGAAPAGDDAPPLRDRVVAGGSRSPRRVDQAVSPGGRGVLSRGSESRRGRGEGSISVPVSIEVPACTVRCVRVRHEPAEVSSVRRALHDDLLRDPRTSLVADDVAVVTSELVGNAVRHGSPLDGGLLVRWRVTGDEVAVEVVDGGGGDGPPRELSAHDADPMDVCGRGLYIVEEIARRWGTTVDTAGHRTVWALVPFAASAVPERLGA</sequence>
<evidence type="ECO:0000256" key="1">
    <source>
        <dbReference type="ARBA" id="ARBA00022527"/>
    </source>
</evidence>
<keyword evidence="1" id="KW-0723">Serine/threonine-protein kinase</keyword>
<dbReference type="InterPro" id="IPR036890">
    <property type="entry name" value="HATPase_C_sf"/>
</dbReference>
<evidence type="ECO:0000256" key="2">
    <source>
        <dbReference type="SAM" id="MobiDB-lite"/>
    </source>
</evidence>
<dbReference type="GO" id="GO:0004674">
    <property type="term" value="F:protein serine/threonine kinase activity"/>
    <property type="evidence" value="ECO:0007669"/>
    <property type="project" value="UniProtKB-KW"/>
</dbReference>
<accession>A0A5C8Z2R3</accession>
<reference evidence="4 5" key="1">
    <citation type="submission" date="2019-07" db="EMBL/GenBank/DDBJ databases">
        <title>Quadrisphaera sp. strain DD2A genome sequencing and assembly.</title>
        <authorList>
            <person name="Kim I."/>
        </authorList>
    </citation>
    <scope>NUCLEOTIDE SEQUENCE [LARGE SCALE GENOMIC DNA]</scope>
    <source>
        <strain evidence="4 5">DD2A</strain>
    </source>
</reference>
<protein>
    <submittedName>
        <fullName evidence="4">ATP-binding protein</fullName>
    </submittedName>
</protein>
<organism evidence="4 5">
    <name type="scientific">Quadrisphaera setariae</name>
    <dbReference type="NCBI Taxonomy" id="2593304"/>
    <lineage>
        <taxon>Bacteria</taxon>
        <taxon>Bacillati</taxon>
        <taxon>Actinomycetota</taxon>
        <taxon>Actinomycetes</taxon>
        <taxon>Kineosporiales</taxon>
        <taxon>Kineosporiaceae</taxon>
        <taxon>Quadrisphaera</taxon>
    </lineage>
</organism>
<evidence type="ECO:0000313" key="4">
    <source>
        <dbReference type="EMBL" id="TXR51594.1"/>
    </source>
</evidence>
<dbReference type="PANTHER" id="PTHR35526:SF3">
    <property type="entry name" value="ANTI-SIGMA-F FACTOR RSBW"/>
    <property type="match status" value="1"/>
</dbReference>
<dbReference type="CDD" id="cd16936">
    <property type="entry name" value="HATPase_RsbW-like"/>
    <property type="match status" value="1"/>
</dbReference>
<dbReference type="InterPro" id="IPR050267">
    <property type="entry name" value="Anti-sigma-factor_SerPK"/>
</dbReference>
<dbReference type="OrthoDB" id="3473090at2"/>
<comment type="caution">
    <text evidence="4">The sequence shown here is derived from an EMBL/GenBank/DDBJ whole genome shotgun (WGS) entry which is preliminary data.</text>
</comment>
<keyword evidence="1" id="KW-0808">Transferase</keyword>
<keyword evidence="4" id="KW-0547">Nucleotide-binding</keyword>
<gene>
    <name evidence="4" type="ORF">FMM08_21975</name>
</gene>
<dbReference type="AlphaFoldDB" id="A0A5C8Z2R3"/>
<dbReference type="PANTHER" id="PTHR35526">
    <property type="entry name" value="ANTI-SIGMA-F FACTOR RSBW-RELATED"/>
    <property type="match status" value="1"/>
</dbReference>
<evidence type="ECO:0000313" key="5">
    <source>
        <dbReference type="Proteomes" id="UP000321234"/>
    </source>
</evidence>
<dbReference type="SUPFAM" id="SSF55874">
    <property type="entry name" value="ATPase domain of HSP90 chaperone/DNA topoisomerase II/histidine kinase"/>
    <property type="match status" value="1"/>
</dbReference>
<feature type="region of interest" description="Disordered" evidence="2">
    <location>
        <begin position="9"/>
        <end position="62"/>
    </location>
</feature>
<proteinExistence type="predicted"/>
<evidence type="ECO:0000259" key="3">
    <source>
        <dbReference type="Pfam" id="PF13581"/>
    </source>
</evidence>